<dbReference type="InterPro" id="IPR029000">
    <property type="entry name" value="Cyclophilin-like_dom_sf"/>
</dbReference>
<comment type="caution">
    <text evidence="2">The sequence shown here is derived from an EMBL/GenBank/DDBJ whole genome shotgun (WGS) entry which is preliminary data.</text>
</comment>
<feature type="domain" description="Cyclophilin-like" evidence="1">
    <location>
        <begin position="60"/>
        <end position="168"/>
    </location>
</feature>
<gene>
    <name evidence="2" type="ORF">GCM10022236_09870</name>
</gene>
<protein>
    <recommendedName>
        <fullName evidence="1">Cyclophilin-like domain-containing protein</fullName>
    </recommendedName>
</protein>
<name>A0ABP6ZHU4_9ACTN</name>
<evidence type="ECO:0000313" key="3">
    <source>
        <dbReference type="Proteomes" id="UP001501490"/>
    </source>
</evidence>
<dbReference type="EMBL" id="BAABAB010000006">
    <property type="protein sequence ID" value="GAA3610224.1"/>
    <property type="molecule type" value="Genomic_DNA"/>
</dbReference>
<sequence>MTVIDRRVAAGWRARGAAAVVGLVTVAAGSGCAVGVPGVAQDAASSDSGVAGSSSRQIVLRFDDQVVPATLADNPTARAFAALLPLTLDLRDPMGQAKSGRLPVPLGSTDGSLVTRPAVAGVYYGPRSQTFAVFYCDLGQSVPDGLVPLGTINSDLGAVAAAGQRIRLRIYPGDHAGS</sequence>
<dbReference type="Proteomes" id="UP001501490">
    <property type="component" value="Unassembled WGS sequence"/>
</dbReference>
<evidence type="ECO:0000259" key="1">
    <source>
        <dbReference type="Pfam" id="PF18050"/>
    </source>
</evidence>
<dbReference type="InterPro" id="IPR041183">
    <property type="entry name" value="Cyclophilin-like"/>
</dbReference>
<dbReference type="PROSITE" id="PS51257">
    <property type="entry name" value="PROKAR_LIPOPROTEIN"/>
    <property type="match status" value="1"/>
</dbReference>
<accession>A0ABP6ZHU4</accession>
<keyword evidence="3" id="KW-1185">Reference proteome</keyword>
<dbReference type="SUPFAM" id="SSF50891">
    <property type="entry name" value="Cyclophilin-like"/>
    <property type="match status" value="1"/>
</dbReference>
<dbReference type="Pfam" id="PF18050">
    <property type="entry name" value="Cyclophil_like2"/>
    <property type="match status" value="1"/>
</dbReference>
<dbReference type="RefSeq" id="WP_344801977.1">
    <property type="nucleotide sequence ID" value="NZ_BAABAB010000006.1"/>
</dbReference>
<reference evidence="3" key="1">
    <citation type="journal article" date="2019" name="Int. J. Syst. Evol. Microbiol.">
        <title>The Global Catalogue of Microorganisms (GCM) 10K type strain sequencing project: providing services to taxonomists for standard genome sequencing and annotation.</title>
        <authorList>
            <consortium name="The Broad Institute Genomics Platform"/>
            <consortium name="The Broad Institute Genome Sequencing Center for Infectious Disease"/>
            <person name="Wu L."/>
            <person name="Ma J."/>
        </authorList>
    </citation>
    <scope>NUCLEOTIDE SEQUENCE [LARGE SCALE GENOMIC DNA]</scope>
    <source>
        <strain evidence="3">JCM 16929</strain>
    </source>
</reference>
<proteinExistence type="predicted"/>
<dbReference type="Gene3D" id="2.40.100.20">
    <property type="match status" value="1"/>
</dbReference>
<organism evidence="2 3">
    <name type="scientific">Microlunatus ginsengisoli</name>
    <dbReference type="NCBI Taxonomy" id="363863"/>
    <lineage>
        <taxon>Bacteria</taxon>
        <taxon>Bacillati</taxon>
        <taxon>Actinomycetota</taxon>
        <taxon>Actinomycetes</taxon>
        <taxon>Propionibacteriales</taxon>
        <taxon>Propionibacteriaceae</taxon>
        <taxon>Microlunatus</taxon>
    </lineage>
</organism>
<evidence type="ECO:0000313" key="2">
    <source>
        <dbReference type="EMBL" id="GAA3610224.1"/>
    </source>
</evidence>